<dbReference type="GO" id="GO:0015833">
    <property type="term" value="P:peptide transport"/>
    <property type="evidence" value="ECO:0007669"/>
    <property type="project" value="InterPro"/>
</dbReference>
<evidence type="ECO:0000313" key="10">
    <source>
        <dbReference type="Proteomes" id="UP000482487"/>
    </source>
</evidence>
<dbReference type="InterPro" id="IPR013563">
    <property type="entry name" value="Oligopep_ABC_C"/>
</dbReference>
<evidence type="ECO:0000256" key="4">
    <source>
        <dbReference type="ARBA" id="ARBA00022475"/>
    </source>
</evidence>
<dbReference type="PROSITE" id="PS50893">
    <property type="entry name" value="ABC_TRANSPORTER_2"/>
    <property type="match status" value="1"/>
</dbReference>
<dbReference type="InterPro" id="IPR003439">
    <property type="entry name" value="ABC_transporter-like_ATP-bd"/>
</dbReference>
<dbReference type="PROSITE" id="PS00211">
    <property type="entry name" value="ABC_TRANSPORTER_1"/>
    <property type="match status" value="1"/>
</dbReference>
<comment type="subcellular location">
    <subcellularLocation>
        <location evidence="1">Cell inner membrane</location>
        <topology evidence="1">Peripheral membrane protein</topology>
    </subcellularLocation>
</comment>
<dbReference type="EMBL" id="WVUD01000019">
    <property type="protein sequence ID" value="MYL83775.1"/>
    <property type="molecule type" value="Genomic_DNA"/>
</dbReference>
<dbReference type="SUPFAM" id="SSF52540">
    <property type="entry name" value="P-loop containing nucleoside triphosphate hydrolases"/>
    <property type="match status" value="1"/>
</dbReference>
<evidence type="ECO:0000256" key="2">
    <source>
        <dbReference type="ARBA" id="ARBA00005417"/>
    </source>
</evidence>
<dbReference type="GO" id="GO:0016887">
    <property type="term" value="F:ATP hydrolysis activity"/>
    <property type="evidence" value="ECO:0007669"/>
    <property type="project" value="InterPro"/>
</dbReference>
<reference evidence="9 10" key="1">
    <citation type="submission" date="2020-01" db="EMBL/GenBank/DDBJ databases">
        <title>Genome sequence of Desulfovibrio aerotolerans DSM 16695(T).</title>
        <authorList>
            <person name="Karnachuk O."/>
            <person name="Avakyan M."/>
            <person name="Mardanov A."/>
            <person name="Kadnikov V."/>
            <person name="Ravin N."/>
        </authorList>
    </citation>
    <scope>NUCLEOTIDE SEQUENCE [LARGE SCALE GENOMIC DNA]</scope>
    <source>
        <strain evidence="9 10">DSM 16695</strain>
    </source>
</reference>
<protein>
    <submittedName>
        <fullName evidence="9">ATP-binding cassette domain-containing protein</fullName>
    </submittedName>
</protein>
<dbReference type="GO" id="GO:0005886">
    <property type="term" value="C:plasma membrane"/>
    <property type="evidence" value="ECO:0007669"/>
    <property type="project" value="UniProtKB-SubCell"/>
</dbReference>
<evidence type="ECO:0000256" key="1">
    <source>
        <dbReference type="ARBA" id="ARBA00004417"/>
    </source>
</evidence>
<feature type="domain" description="ABC transporter" evidence="8">
    <location>
        <begin position="6"/>
        <end position="256"/>
    </location>
</feature>
<evidence type="ECO:0000256" key="3">
    <source>
        <dbReference type="ARBA" id="ARBA00022448"/>
    </source>
</evidence>
<proteinExistence type="inferred from homology"/>
<dbReference type="InterPro" id="IPR050388">
    <property type="entry name" value="ABC_Ni/Peptide_Import"/>
</dbReference>
<evidence type="ECO:0000256" key="5">
    <source>
        <dbReference type="ARBA" id="ARBA00022741"/>
    </source>
</evidence>
<dbReference type="Pfam" id="PF08352">
    <property type="entry name" value="oligo_HPY"/>
    <property type="match status" value="1"/>
</dbReference>
<dbReference type="PANTHER" id="PTHR43297:SF2">
    <property type="entry name" value="DIPEPTIDE TRANSPORT ATP-BINDING PROTEIN DPPD"/>
    <property type="match status" value="1"/>
</dbReference>
<dbReference type="OrthoDB" id="9809450at2"/>
<keyword evidence="5" id="KW-0547">Nucleotide-binding</keyword>
<keyword evidence="6 9" id="KW-0067">ATP-binding</keyword>
<comment type="caution">
    <text evidence="9">The sequence shown here is derived from an EMBL/GenBank/DDBJ whole genome shotgun (WGS) entry which is preliminary data.</text>
</comment>
<evidence type="ECO:0000259" key="8">
    <source>
        <dbReference type="PROSITE" id="PS50893"/>
    </source>
</evidence>
<keyword evidence="3" id="KW-0813">Transport</keyword>
<dbReference type="InterPro" id="IPR003593">
    <property type="entry name" value="AAA+_ATPase"/>
</dbReference>
<dbReference type="InterPro" id="IPR017871">
    <property type="entry name" value="ABC_transporter-like_CS"/>
</dbReference>
<dbReference type="GO" id="GO:0005524">
    <property type="term" value="F:ATP binding"/>
    <property type="evidence" value="ECO:0007669"/>
    <property type="project" value="UniProtKB-KW"/>
</dbReference>
<dbReference type="RefSeq" id="WP_160961269.1">
    <property type="nucleotide sequence ID" value="NZ_WVUD01000019.1"/>
</dbReference>
<evidence type="ECO:0000313" key="9">
    <source>
        <dbReference type="EMBL" id="MYL83775.1"/>
    </source>
</evidence>
<keyword evidence="7" id="KW-0472">Membrane</keyword>
<dbReference type="InterPro" id="IPR027417">
    <property type="entry name" value="P-loop_NTPase"/>
</dbReference>
<accession>A0A7C9N5W6</accession>
<evidence type="ECO:0000256" key="6">
    <source>
        <dbReference type="ARBA" id="ARBA00022840"/>
    </source>
</evidence>
<name>A0A7C9N5W6_9BACT</name>
<keyword evidence="4" id="KW-1003">Cell membrane</keyword>
<dbReference type="CDD" id="cd03257">
    <property type="entry name" value="ABC_NikE_OppD_transporters"/>
    <property type="match status" value="1"/>
</dbReference>
<gene>
    <name evidence="9" type="ORF">GTA51_11615</name>
</gene>
<dbReference type="Gene3D" id="3.40.50.300">
    <property type="entry name" value="P-loop containing nucleotide triphosphate hydrolases"/>
    <property type="match status" value="1"/>
</dbReference>
<dbReference type="SMART" id="SM00382">
    <property type="entry name" value="AAA"/>
    <property type="match status" value="1"/>
</dbReference>
<sequence>MGHALLEVTGLTTVFDGPGGPVTAVDGVNLSVDRGGVLAVVGESGCGKTVLSLSMLGLVAPPGRVTAGRVVLSGTDILALPESGRRAIRGRRATMIFQEPMTALNPVLTIGEQVAEPLRVHAGASRREALDAAEAMLARVGLPEPRRRMLGYPHELSGGQRQRVMIAMALMLSPELLIADEPTTALDVTVQGQILELMLDLAREAGTAILLVTHNLGVVAQTADAVVVMYSGRVVENAPVAAFFAGPAHPYSQGLLASLPQVGDLGRRLTPIPGTVPSLSALPTGCHFHPRCPRAFEPCSRQTPPLFDLPGGRQARCWLHAS</sequence>
<dbReference type="PANTHER" id="PTHR43297">
    <property type="entry name" value="OLIGOPEPTIDE TRANSPORT ATP-BINDING PROTEIN APPD"/>
    <property type="match status" value="1"/>
</dbReference>
<dbReference type="Pfam" id="PF00005">
    <property type="entry name" value="ABC_tran"/>
    <property type="match status" value="1"/>
</dbReference>
<comment type="similarity">
    <text evidence="2">Belongs to the ABC transporter superfamily.</text>
</comment>
<dbReference type="AlphaFoldDB" id="A0A7C9N5W6"/>
<dbReference type="Proteomes" id="UP000482487">
    <property type="component" value="Unassembled WGS sequence"/>
</dbReference>
<evidence type="ECO:0000256" key="7">
    <source>
        <dbReference type="ARBA" id="ARBA00023136"/>
    </source>
</evidence>
<keyword evidence="10" id="KW-1185">Reference proteome</keyword>
<dbReference type="NCBIfam" id="TIGR01727">
    <property type="entry name" value="oligo_HPY"/>
    <property type="match status" value="1"/>
</dbReference>
<dbReference type="FunFam" id="3.40.50.300:FF:000016">
    <property type="entry name" value="Oligopeptide ABC transporter ATP-binding component"/>
    <property type="match status" value="1"/>
</dbReference>
<organism evidence="9 10">
    <name type="scientific">Solidesulfovibrio aerotolerans</name>
    <dbReference type="NCBI Taxonomy" id="295255"/>
    <lineage>
        <taxon>Bacteria</taxon>
        <taxon>Pseudomonadati</taxon>
        <taxon>Thermodesulfobacteriota</taxon>
        <taxon>Desulfovibrionia</taxon>
        <taxon>Desulfovibrionales</taxon>
        <taxon>Desulfovibrionaceae</taxon>
        <taxon>Solidesulfovibrio</taxon>
    </lineage>
</organism>